<dbReference type="SMART" id="SM00363">
    <property type="entry name" value="S4"/>
    <property type="match status" value="1"/>
</dbReference>
<dbReference type="SUPFAM" id="SSF55174">
    <property type="entry name" value="Alpha-L RNA-binding motif"/>
    <property type="match status" value="1"/>
</dbReference>
<evidence type="ECO:0000259" key="6">
    <source>
        <dbReference type="SMART" id="SM00363"/>
    </source>
</evidence>
<keyword evidence="2" id="KW-0413">Isomerase</keyword>
<feature type="compositionally biased region" description="Polar residues" evidence="4">
    <location>
        <begin position="207"/>
        <end position="222"/>
    </location>
</feature>
<feature type="region of interest" description="Disordered" evidence="4">
    <location>
        <begin position="452"/>
        <end position="474"/>
    </location>
</feature>
<evidence type="ECO:0000256" key="3">
    <source>
        <dbReference type="PROSITE-ProRule" id="PRU00182"/>
    </source>
</evidence>
<feature type="compositionally biased region" description="Basic residues" evidence="4">
    <location>
        <begin position="62"/>
        <end position="72"/>
    </location>
</feature>
<organism evidence="7">
    <name type="scientific">Chromera velia CCMP2878</name>
    <dbReference type="NCBI Taxonomy" id="1169474"/>
    <lineage>
        <taxon>Eukaryota</taxon>
        <taxon>Sar</taxon>
        <taxon>Alveolata</taxon>
        <taxon>Colpodellida</taxon>
        <taxon>Chromeraceae</taxon>
        <taxon>Chromera</taxon>
    </lineage>
</organism>
<dbReference type="PROSITE" id="PS01129">
    <property type="entry name" value="PSI_RLU"/>
    <property type="match status" value="1"/>
</dbReference>
<dbReference type="GO" id="GO:0003723">
    <property type="term" value="F:RNA binding"/>
    <property type="evidence" value="ECO:0007669"/>
    <property type="project" value="UniProtKB-KW"/>
</dbReference>
<feature type="compositionally biased region" description="Basic and acidic residues" evidence="4">
    <location>
        <begin position="141"/>
        <end position="152"/>
    </location>
</feature>
<dbReference type="Gene3D" id="3.10.290.10">
    <property type="entry name" value="RNA-binding S4 domain"/>
    <property type="match status" value="1"/>
</dbReference>
<feature type="region of interest" description="Disordered" evidence="4">
    <location>
        <begin position="763"/>
        <end position="798"/>
    </location>
</feature>
<feature type="region of interest" description="Disordered" evidence="4">
    <location>
        <begin position="710"/>
        <end position="733"/>
    </location>
</feature>
<dbReference type="SUPFAM" id="SSF55120">
    <property type="entry name" value="Pseudouridine synthase"/>
    <property type="match status" value="1"/>
</dbReference>
<evidence type="ECO:0000256" key="4">
    <source>
        <dbReference type="SAM" id="MobiDB-lite"/>
    </source>
</evidence>
<dbReference type="InterPro" id="IPR020103">
    <property type="entry name" value="PsdUridine_synth_cat_dom_sf"/>
</dbReference>
<dbReference type="CDD" id="cd00165">
    <property type="entry name" value="S4"/>
    <property type="match status" value="1"/>
</dbReference>
<dbReference type="PANTHER" id="PTHR21600:SF44">
    <property type="entry name" value="RIBOSOMAL LARGE SUBUNIT PSEUDOURIDINE SYNTHASE D"/>
    <property type="match status" value="1"/>
</dbReference>
<evidence type="ECO:0000256" key="1">
    <source>
        <dbReference type="ARBA" id="ARBA00010876"/>
    </source>
</evidence>
<protein>
    <recommendedName>
        <fullName evidence="6">RNA-binding S4 domain-containing protein</fullName>
    </recommendedName>
</protein>
<dbReference type="PhylomeDB" id="A0A0G4GQ65"/>
<evidence type="ECO:0000256" key="2">
    <source>
        <dbReference type="ARBA" id="ARBA00023235"/>
    </source>
</evidence>
<feature type="domain" description="RNA-binding S4" evidence="6">
    <location>
        <begin position="251"/>
        <end position="316"/>
    </location>
</feature>
<dbReference type="InterPro" id="IPR006224">
    <property type="entry name" value="PsdUridine_synth_RluA-like_CS"/>
</dbReference>
<feature type="compositionally biased region" description="Low complexity" evidence="4">
    <location>
        <begin position="153"/>
        <end position="172"/>
    </location>
</feature>
<evidence type="ECO:0000313" key="7">
    <source>
        <dbReference type="EMBL" id="CEM32530.1"/>
    </source>
</evidence>
<comment type="similarity">
    <text evidence="1">Belongs to the pseudouridine synthase RluA family.</text>
</comment>
<feature type="chain" id="PRO_5005190326" description="RNA-binding S4 domain-containing protein" evidence="5">
    <location>
        <begin position="20"/>
        <end position="892"/>
    </location>
</feature>
<feature type="compositionally biased region" description="Acidic residues" evidence="4">
    <location>
        <begin position="452"/>
        <end position="468"/>
    </location>
</feature>
<dbReference type="Pfam" id="PF01479">
    <property type="entry name" value="S4"/>
    <property type="match status" value="1"/>
</dbReference>
<name>A0A0G4GQ65_9ALVE</name>
<accession>A0A0G4GQ65</accession>
<dbReference type="InterPro" id="IPR036986">
    <property type="entry name" value="S4_RNA-bd_sf"/>
</dbReference>
<dbReference type="EMBL" id="CDMZ01001436">
    <property type="protein sequence ID" value="CEM32530.1"/>
    <property type="molecule type" value="Genomic_DNA"/>
</dbReference>
<keyword evidence="3" id="KW-0694">RNA-binding</keyword>
<reference evidence="7" key="1">
    <citation type="submission" date="2014-11" db="EMBL/GenBank/DDBJ databases">
        <authorList>
            <person name="Otto D Thomas"/>
            <person name="Naeem Raeece"/>
        </authorList>
    </citation>
    <scope>NUCLEOTIDE SEQUENCE</scope>
</reference>
<dbReference type="InterPro" id="IPR050188">
    <property type="entry name" value="RluA_PseudoU_synthase"/>
</dbReference>
<feature type="compositionally biased region" description="Acidic residues" evidence="4">
    <location>
        <begin position="713"/>
        <end position="729"/>
    </location>
</feature>
<dbReference type="InterPro" id="IPR006145">
    <property type="entry name" value="PsdUridine_synth_RsuA/RluA"/>
</dbReference>
<dbReference type="CDD" id="cd02869">
    <property type="entry name" value="PseudoU_synth_RluA_like"/>
    <property type="match status" value="1"/>
</dbReference>
<proteinExistence type="inferred from homology"/>
<evidence type="ECO:0000256" key="5">
    <source>
        <dbReference type="SAM" id="SignalP"/>
    </source>
</evidence>
<dbReference type="PROSITE" id="PS50889">
    <property type="entry name" value="S4"/>
    <property type="match status" value="1"/>
</dbReference>
<dbReference type="PANTHER" id="PTHR21600">
    <property type="entry name" value="MITOCHONDRIAL RNA PSEUDOURIDINE SYNTHASE"/>
    <property type="match status" value="1"/>
</dbReference>
<dbReference type="AlphaFoldDB" id="A0A0G4GQ65"/>
<dbReference type="GO" id="GO:0000455">
    <property type="term" value="P:enzyme-directed rRNA pseudouridine synthesis"/>
    <property type="evidence" value="ECO:0007669"/>
    <property type="project" value="TreeGrafter"/>
</dbReference>
<dbReference type="VEuPathDB" id="CryptoDB:Cvel_713"/>
<gene>
    <name evidence="7" type="ORF">Cvel_713</name>
</gene>
<dbReference type="GO" id="GO:0009982">
    <property type="term" value="F:pseudouridine synthase activity"/>
    <property type="evidence" value="ECO:0007669"/>
    <property type="project" value="InterPro"/>
</dbReference>
<feature type="region of interest" description="Disordered" evidence="4">
    <location>
        <begin position="59"/>
        <end position="84"/>
    </location>
</feature>
<feature type="region of interest" description="Disordered" evidence="4">
    <location>
        <begin position="141"/>
        <end position="228"/>
    </location>
</feature>
<dbReference type="InterPro" id="IPR002942">
    <property type="entry name" value="S4_RNA-bd"/>
</dbReference>
<feature type="compositionally biased region" description="Basic and acidic residues" evidence="4">
    <location>
        <begin position="173"/>
        <end position="200"/>
    </location>
</feature>
<dbReference type="Pfam" id="PF00849">
    <property type="entry name" value="PseudoU_synth_2"/>
    <property type="match status" value="1"/>
</dbReference>
<sequence>MHFSVLIAVLCGFVGGGLAFIPNFQKEKSARSVTPGHGAVRGGKAFVLRAGFPDFSAGVSKNKTKKKKRKAKEKGGPLGGKGGHDYAKGYRARLEAWVAENAEVFEEQEKIHRKQKELAAERRAKARAVIEEKKAFIKKEINHHPEQIERESSPTGSVTVPPVAVSVSLLPSEGKEKKEQTPSEETKKAWKETAERIDSQRKKREASSSSEGTQAPSPTDSLQVPLPDSVSDYSLQTSLVVEADHAERGLFRLDAYIAERLEGLSRSFAGELISSGKVSVDGEVQTKKSHLVTAGERLVVSLNTAEEQLLVGEPIPLEIVYEDSDVLVLNKPPGLVVHPSPGHWNGTLVNALIHRYGGGGQETEGSLVGSGAGAETVFSQYVDEKVRLPVPMNRAMEVAERSVQAGKAGMGGLGDEQRKHGNEEVGFVGEGEEEERQDALALEGLSEEDFAMGDGEEEEEEMEQEEQEALGRLDANVRPGIIHRLDAGTSGLMVVAKTRAATEALQAQFAGGQVNKTYVAITARDPLAKGTAMVSPVGGVGSANGTLMLDVPIGRHPTSRQKMITYPATVTEELSVPDDADEPYEYLMPDGRVIPLPAGRRLAYRWNPSADRYRQRAKEARSLVRGVLSNGRIAAVEVDLLTGRTHQIRVHLSYAGAPVLGDSLYGNADLNKRLSEWVGLLKARRKRGALGDELDRAAFRASREARHGRVESDEFFDDEEGEYGDDDGGPESGIALEQLEDMRGLLATDAGLSVRQERRLEQLMSSSKLKEEKATESRHLRKDAKGKEKEEDGRGGSRWAWLDTTEPEKLRPLLHSARLSFFHPVTGERLSFSARVPDDMAAVLHTISPGWAREAPHWNSNGPVSDQFMADVAKRTTDRERKQMDFDTANFF</sequence>
<keyword evidence="5" id="KW-0732">Signal</keyword>
<feature type="signal peptide" evidence="5">
    <location>
        <begin position="1"/>
        <end position="19"/>
    </location>
</feature>
<dbReference type="Gene3D" id="3.30.2350.10">
    <property type="entry name" value="Pseudouridine synthase"/>
    <property type="match status" value="2"/>
</dbReference>
<feature type="compositionally biased region" description="Basic and acidic residues" evidence="4">
    <location>
        <begin position="768"/>
        <end position="795"/>
    </location>
</feature>